<accession>A0AAV4BLI8</accession>
<protein>
    <submittedName>
        <fullName evidence="1">Uncharacterized protein</fullName>
    </submittedName>
</protein>
<dbReference type="AlphaFoldDB" id="A0AAV4BLI8"/>
<reference evidence="1 2" key="1">
    <citation type="journal article" date="2021" name="Elife">
        <title>Chloroplast acquisition without the gene transfer in kleptoplastic sea slugs, Plakobranchus ocellatus.</title>
        <authorList>
            <person name="Maeda T."/>
            <person name="Takahashi S."/>
            <person name="Yoshida T."/>
            <person name="Shimamura S."/>
            <person name="Takaki Y."/>
            <person name="Nagai Y."/>
            <person name="Toyoda A."/>
            <person name="Suzuki Y."/>
            <person name="Arimoto A."/>
            <person name="Ishii H."/>
            <person name="Satoh N."/>
            <person name="Nishiyama T."/>
            <person name="Hasebe M."/>
            <person name="Maruyama T."/>
            <person name="Minagawa J."/>
            <person name="Obokata J."/>
            <person name="Shigenobu S."/>
        </authorList>
    </citation>
    <scope>NUCLEOTIDE SEQUENCE [LARGE SCALE GENOMIC DNA]</scope>
</reference>
<dbReference type="Proteomes" id="UP000735302">
    <property type="component" value="Unassembled WGS sequence"/>
</dbReference>
<evidence type="ECO:0000313" key="2">
    <source>
        <dbReference type="Proteomes" id="UP000735302"/>
    </source>
</evidence>
<proteinExistence type="predicted"/>
<organism evidence="1 2">
    <name type="scientific">Plakobranchus ocellatus</name>
    <dbReference type="NCBI Taxonomy" id="259542"/>
    <lineage>
        <taxon>Eukaryota</taxon>
        <taxon>Metazoa</taxon>
        <taxon>Spiralia</taxon>
        <taxon>Lophotrochozoa</taxon>
        <taxon>Mollusca</taxon>
        <taxon>Gastropoda</taxon>
        <taxon>Heterobranchia</taxon>
        <taxon>Euthyneura</taxon>
        <taxon>Panpulmonata</taxon>
        <taxon>Sacoglossa</taxon>
        <taxon>Placobranchoidea</taxon>
        <taxon>Plakobranchidae</taxon>
        <taxon>Plakobranchus</taxon>
    </lineage>
</organism>
<gene>
    <name evidence="1" type="ORF">PoB_004692800</name>
</gene>
<sequence>MIACDYATTVSELGKLKQVFPTQIWGVGGTVASESALRPAVTLLSRVRAPLWMPWPVGGLKDLRSPCCGQAIKKNPPRGYTTSILREKSRVINIFVFFFC</sequence>
<name>A0AAV4BLI8_9GAST</name>
<keyword evidence="2" id="KW-1185">Reference proteome</keyword>
<evidence type="ECO:0000313" key="1">
    <source>
        <dbReference type="EMBL" id="GFO20423.1"/>
    </source>
</evidence>
<dbReference type="EMBL" id="BLXT01005154">
    <property type="protein sequence ID" value="GFO20423.1"/>
    <property type="molecule type" value="Genomic_DNA"/>
</dbReference>
<comment type="caution">
    <text evidence="1">The sequence shown here is derived from an EMBL/GenBank/DDBJ whole genome shotgun (WGS) entry which is preliminary data.</text>
</comment>